<reference evidence="3" key="1">
    <citation type="submission" date="2022-03" db="EMBL/GenBank/DDBJ databases">
        <title>Draft genome sequence of Aduncisulcus paluster, a free-living microaerophilic Fornicata.</title>
        <authorList>
            <person name="Yuyama I."/>
            <person name="Kume K."/>
            <person name="Tamura T."/>
            <person name="Inagaki Y."/>
            <person name="Hashimoto T."/>
        </authorList>
    </citation>
    <scope>NUCLEOTIDE SEQUENCE</scope>
    <source>
        <strain evidence="3">NY0171</strain>
    </source>
</reference>
<dbReference type="PROSITE" id="PS50125">
    <property type="entry name" value="GUANYLATE_CYCLASE_2"/>
    <property type="match status" value="1"/>
</dbReference>
<evidence type="ECO:0000259" key="2">
    <source>
        <dbReference type="PROSITE" id="PS50125"/>
    </source>
</evidence>
<dbReference type="Proteomes" id="UP001057375">
    <property type="component" value="Unassembled WGS sequence"/>
</dbReference>
<organism evidence="3 4">
    <name type="scientific">Aduncisulcus paluster</name>
    <dbReference type="NCBI Taxonomy" id="2918883"/>
    <lineage>
        <taxon>Eukaryota</taxon>
        <taxon>Metamonada</taxon>
        <taxon>Carpediemonas-like organisms</taxon>
        <taxon>Aduncisulcus</taxon>
    </lineage>
</organism>
<protein>
    <submittedName>
        <fullName evidence="3">Adenylate/guanylate cyclase domain-containing protein</fullName>
    </submittedName>
</protein>
<dbReference type="Gene3D" id="3.30.70.1230">
    <property type="entry name" value="Nucleotide cyclase"/>
    <property type="match status" value="1"/>
</dbReference>
<feature type="domain" description="Guanylate cyclase" evidence="2">
    <location>
        <begin position="18"/>
        <end position="131"/>
    </location>
</feature>
<dbReference type="PANTHER" id="PTHR43081">
    <property type="entry name" value="ADENYLATE CYCLASE, TERMINAL-DIFFERENTIATION SPECIFIC-RELATED"/>
    <property type="match status" value="1"/>
</dbReference>
<sequence length="131" mass="15221">MFSNREMPELGGEAREITAYFTDIQSFSTFSEKLTAPQLVELLNEYLSVMTDILIEEKGTLDKYEVKMQRAGIELREKWAQERQLPDEPDRNTKNFPEEQWPKGEKWPRVVHNMRTRIGVNSGEIVVGNMG</sequence>
<name>A0ABQ5L068_9EUKA</name>
<dbReference type="InterPro" id="IPR001054">
    <property type="entry name" value="A/G_cyclase"/>
</dbReference>
<feature type="region of interest" description="Disordered" evidence="1">
    <location>
        <begin position="81"/>
        <end position="107"/>
    </location>
</feature>
<keyword evidence="4" id="KW-1185">Reference proteome</keyword>
<dbReference type="InterPro" id="IPR029787">
    <property type="entry name" value="Nucleotide_cyclase"/>
</dbReference>
<dbReference type="CDD" id="cd07302">
    <property type="entry name" value="CHD"/>
    <property type="match status" value="1"/>
</dbReference>
<dbReference type="InterPro" id="IPR050697">
    <property type="entry name" value="Adenylyl/Guanylyl_Cyclase_3/4"/>
</dbReference>
<dbReference type="Pfam" id="PF00211">
    <property type="entry name" value="Guanylate_cyc"/>
    <property type="match status" value="1"/>
</dbReference>
<accession>A0ABQ5L068</accession>
<feature type="non-terminal residue" evidence="3">
    <location>
        <position position="131"/>
    </location>
</feature>
<gene>
    <name evidence="3" type="ORF">ADUPG1_003684</name>
</gene>
<dbReference type="SUPFAM" id="SSF55073">
    <property type="entry name" value="Nucleotide cyclase"/>
    <property type="match status" value="1"/>
</dbReference>
<dbReference type="EMBL" id="BQXS01005132">
    <property type="protein sequence ID" value="GKT37746.1"/>
    <property type="molecule type" value="Genomic_DNA"/>
</dbReference>
<evidence type="ECO:0000256" key="1">
    <source>
        <dbReference type="SAM" id="MobiDB-lite"/>
    </source>
</evidence>
<comment type="caution">
    <text evidence="3">The sequence shown here is derived from an EMBL/GenBank/DDBJ whole genome shotgun (WGS) entry which is preliminary data.</text>
</comment>
<dbReference type="PANTHER" id="PTHR43081:SF1">
    <property type="entry name" value="ADENYLATE CYCLASE, TERMINAL-DIFFERENTIATION SPECIFIC"/>
    <property type="match status" value="1"/>
</dbReference>
<proteinExistence type="predicted"/>
<evidence type="ECO:0000313" key="3">
    <source>
        <dbReference type="EMBL" id="GKT37746.1"/>
    </source>
</evidence>
<evidence type="ECO:0000313" key="4">
    <source>
        <dbReference type="Proteomes" id="UP001057375"/>
    </source>
</evidence>